<proteinExistence type="predicted"/>
<protein>
    <recommendedName>
        <fullName evidence="5">DUF4124 domain-containing protein</fullName>
    </recommendedName>
</protein>
<dbReference type="EMBL" id="SNYM01000004">
    <property type="protein sequence ID" value="TDQ49437.1"/>
    <property type="molecule type" value="Genomic_DNA"/>
</dbReference>
<keyword evidence="4" id="KW-1185">Reference proteome</keyword>
<dbReference type="RefSeq" id="WP_133589032.1">
    <property type="nucleotide sequence ID" value="NZ_CP037953.1"/>
</dbReference>
<evidence type="ECO:0000256" key="1">
    <source>
        <dbReference type="SAM" id="MobiDB-lite"/>
    </source>
</evidence>
<dbReference type="Proteomes" id="UP000295375">
    <property type="component" value="Unassembled WGS sequence"/>
</dbReference>
<gene>
    <name evidence="3" type="ORF">EV696_104142</name>
</gene>
<organism evidence="3 4">
    <name type="scientific">Permianibacter aggregans</name>
    <dbReference type="NCBI Taxonomy" id="1510150"/>
    <lineage>
        <taxon>Bacteria</taxon>
        <taxon>Pseudomonadati</taxon>
        <taxon>Pseudomonadota</taxon>
        <taxon>Gammaproteobacteria</taxon>
        <taxon>Pseudomonadales</taxon>
        <taxon>Pseudomonadaceae</taxon>
        <taxon>Permianibacter</taxon>
    </lineage>
</organism>
<dbReference type="AlphaFoldDB" id="A0A4V3D7W5"/>
<sequence>MAFNTSAWLLTALLLLPTASIAAKQQQSGGGRVLYKYVDESGALVIKDYLPPEVVPKGYSIVNAYGQTLEVVPPVKTKEELAEEKKLKKQREAEERARREAARRDADLIRQFTRVEDIMRARDTQLSAIDVQISIRNGQTNLLTTQLEDMQRHAADYERRGQPVPAQLQKDIRESQRQMEENKKFVDIQEQEKARIAERFRQDIIRFKELQAARVIRQRDQSDGEGLAETTAVHNCGTAEMCRKAWQLAQIYARDNATRSLEIVTDSLILTGKALGDRDISLSFSMVPERDNTAQIVLEVSCNASDAGNQLCQTERVRNIVDGFGQYLASRLQ</sequence>
<keyword evidence="2" id="KW-0732">Signal</keyword>
<evidence type="ECO:0000256" key="2">
    <source>
        <dbReference type="SAM" id="SignalP"/>
    </source>
</evidence>
<feature type="region of interest" description="Disordered" evidence="1">
    <location>
        <begin position="80"/>
        <end position="100"/>
    </location>
</feature>
<evidence type="ECO:0000313" key="4">
    <source>
        <dbReference type="Proteomes" id="UP000295375"/>
    </source>
</evidence>
<dbReference type="OrthoDB" id="6080407at2"/>
<feature type="signal peptide" evidence="2">
    <location>
        <begin position="1"/>
        <end position="22"/>
    </location>
</feature>
<name>A0A4V3D7W5_9GAMM</name>
<accession>A0A4V3D7W5</accession>
<comment type="caution">
    <text evidence="3">The sequence shown here is derived from an EMBL/GenBank/DDBJ whole genome shotgun (WGS) entry which is preliminary data.</text>
</comment>
<reference evidence="3 4" key="1">
    <citation type="submission" date="2019-03" db="EMBL/GenBank/DDBJ databases">
        <title>Genomic Encyclopedia of Type Strains, Phase IV (KMG-IV): sequencing the most valuable type-strain genomes for metagenomic binning, comparative biology and taxonomic classification.</title>
        <authorList>
            <person name="Goeker M."/>
        </authorList>
    </citation>
    <scope>NUCLEOTIDE SEQUENCE [LARGE SCALE GENOMIC DNA]</scope>
    <source>
        <strain evidence="3 4">DSM 103792</strain>
    </source>
</reference>
<feature type="chain" id="PRO_5020715491" description="DUF4124 domain-containing protein" evidence="2">
    <location>
        <begin position="23"/>
        <end position="333"/>
    </location>
</feature>
<evidence type="ECO:0000313" key="3">
    <source>
        <dbReference type="EMBL" id="TDQ49437.1"/>
    </source>
</evidence>
<evidence type="ECO:0008006" key="5">
    <source>
        <dbReference type="Google" id="ProtNLM"/>
    </source>
</evidence>